<reference evidence="1" key="1">
    <citation type="submission" date="2014-11" db="EMBL/GenBank/DDBJ databases">
        <authorList>
            <person name="Amaro Gonzalez C."/>
        </authorList>
    </citation>
    <scope>NUCLEOTIDE SEQUENCE</scope>
</reference>
<evidence type="ECO:0000313" key="1">
    <source>
        <dbReference type="EMBL" id="JAH79209.1"/>
    </source>
</evidence>
<dbReference type="EMBL" id="GBXM01029368">
    <property type="protein sequence ID" value="JAH79209.1"/>
    <property type="molecule type" value="Transcribed_RNA"/>
</dbReference>
<accession>A0A0E9VM45</accession>
<name>A0A0E9VM45_ANGAN</name>
<proteinExistence type="predicted"/>
<sequence>MYTRQETSLPVSVPSKISQKSTFLC</sequence>
<reference evidence="1" key="2">
    <citation type="journal article" date="2015" name="Fish Shellfish Immunol.">
        <title>Early steps in the European eel (Anguilla anguilla)-Vibrio vulnificus interaction in the gills: Role of the RtxA13 toxin.</title>
        <authorList>
            <person name="Callol A."/>
            <person name="Pajuelo D."/>
            <person name="Ebbesson L."/>
            <person name="Teles M."/>
            <person name="MacKenzie S."/>
            <person name="Amaro C."/>
        </authorList>
    </citation>
    <scope>NUCLEOTIDE SEQUENCE</scope>
</reference>
<dbReference type="AlphaFoldDB" id="A0A0E9VM45"/>
<organism evidence="1">
    <name type="scientific">Anguilla anguilla</name>
    <name type="common">European freshwater eel</name>
    <name type="synonym">Muraena anguilla</name>
    <dbReference type="NCBI Taxonomy" id="7936"/>
    <lineage>
        <taxon>Eukaryota</taxon>
        <taxon>Metazoa</taxon>
        <taxon>Chordata</taxon>
        <taxon>Craniata</taxon>
        <taxon>Vertebrata</taxon>
        <taxon>Euteleostomi</taxon>
        <taxon>Actinopterygii</taxon>
        <taxon>Neopterygii</taxon>
        <taxon>Teleostei</taxon>
        <taxon>Anguilliformes</taxon>
        <taxon>Anguillidae</taxon>
        <taxon>Anguilla</taxon>
    </lineage>
</organism>
<protein>
    <submittedName>
        <fullName evidence="1">Uncharacterized protein</fullName>
    </submittedName>
</protein>